<dbReference type="OrthoDB" id="2748312at2759"/>
<accession>A0A545UUW8</accession>
<dbReference type="InterPro" id="IPR029476">
    <property type="entry name" value="DNase_NucA_NucB"/>
</dbReference>
<protein>
    <submittedName>
        <fullName evidence="3">Deoxyribonuclease nucA/NucB domain-containing protein</fullName>
    </submittedName>
</protein>
<evidence type="ECO:0000259" key="2">
    <source>
        <dbReference type="Pfam" id="PF14040"/>
    </source>
</evidence>
<feature type="chain" id="PRO_5021767505" evidence="1">
    <location>
        <begin position="26"/>
        <end position="258"/>
    </location>
</feature>
<comment type="caution">
    <text evidence="3">The sequence shown here is derived from an EMBL/GenBank/DDBJ whole genome shotgun (WGS) entry which is preliminary data.</text>
</comment>
<feature type="domain" description="Deoxyribonuclease NucA/NucB" evidence="2">
    <location>
        <begin position="44"/>
        <end position="143"/>
    </location>
</feature>
<dbReference type="STRING" id="43265.A0A545UUW8"/>
<sequence length="258" mass="28784">MLFKLSTFALVGVAGLVSFAGQTQATPPDITFLCDKAPEVCTNMCWATRCASPTFPQTLTFDFPDEVKKEERRKSAGCEKGNKCNKGKSGTGHRGDGYESCDEYPFASTKEADQGHQVSRCVPGTQNSYQGGKLSGLQKKWKKEGKTTFLIGFGNPGSSGVNYCNNEPCKNDGWEVQDGKVSKREAPPLFRYYRTRAGMILASLAPIDFPSNFTREFHEQDKVDESFYVWTDVDADIGEQRLIHDTVMEELPWDHFLN</sequence>
<feature type="signal peptide" evidence="1">
    <location>
        <begin position="1"/>
        <end position="25"/>
    </location>
</feature>
<keyword evidence="1" id="KW-0732">Signal</keyword>
<evidence type="ECO:0000313" key="3">
    <source>
        <dbReference type="EMBL" id="TQV93252.1"/>
    </source>
</evidence>
<organism evidence="3 4">
    <name type="scientific">Cordyceps javanica</name>
    <dbReference type="NCBI Taxonomy" id="43265"/>
    <lineage>
        <taxon>Eukaryota</taxon>
        <taxon>Fungi</taxon>
        <taxon>Dikarya</taxon>
        <taxon>Ascomycota</taxon>
        <taxon>Pezizomycotina</taxon>
        <taxon>Sordariomycetes</taxon>
        <taxon>Hypocreomycetidae</taxon>
        <taxon>Hypocreales</taxon>
        <taxon>Cordycipitaceae</taxon>
        <taxon>Cordyceps</taxon>
    </lineage>
</organism>
<gene>
    <name evidence="3" type="ORF">IF1G_07830</name>
</gene>
<proteinExistence type="predicted"/>
<keyword evidence="4" id="KW-1185">Reference proteome</keyword>
<evidence type="ECO:0000256" key="1">
    <source>
        <dbReference type="SAM" id="SignalP"/>
    </source>
</evidence>
<dbReference type="EMBL" id="SPUK01000012">
    <property type="protein sequence ID" value="TQV93252.1"/>
    <property type="molecule type" value="Genomic_DNA"/>
</dbReference>
<name>A0A545UUW8_9HYPO</name>
<dbReference type="Proteomes" id="UP000315783">
    <property type="component" value="Unassembled WGS sequence"/>
</dbReference>
<reference evidence="3 4" key="1">
    <citation type="journal article" date="2019" name="Appl. Microbiol. Biotechnol.">
        <title>Genome sequence of Isaria javanica and comparative genome analysis insights into family S53 peptidase evolution in fungal entomopathogens.</title>
        <authorList>
            <person name="Lin R."/>
            <person name="Zhang X."/>
            <person name="Xin B."/>
            <person name="Zou M."/>
            <person name="Gao Y."/>
            <person name="Qin F."/>
            <person name="Hu Q."/>
            <person name="Xie B."/>
            <person name="Cheng X."/>
        </authorList>
    </citation>
    <scope>NUCLEOTIDE SEQUENCE [LARGE SCALE GENOMIC DNA]</scope>
    <source>
        <strain evidence="3 4">IJ1G</strain>
    </source>
</reference>
<dbReference type="Pfam" id="PF14040">
    <property type="entry name" value="DNase_NucA_NucB"/>
    <property type="match status" value="1"/>
</dbReference>
<dbReference type="AlphaFoldDB" id="A0A545UUW8"/>
<evidence type="ECO:0000313" key="4">
    <source>
        <dbReference type="Proteomes" id="UP000315783"/>
    </source>
</evidence>